<evidence type="ECO:0000313" key="3">
    <source>
        <dbReference type="EMBL" id="WBO65125.1"/>
    </source>
</evidence>
<dbReference type="Pfam" id="PF00196">
    <property type="entry name" value="GerE"/>
    <property type="match status" value="1"/>
</dbReference>
<dbReference type="InterPro" id="IPR016032">
    <property type="entry name" value="Sig_transdc_resp-reg_C-effctor"/>
</dbReference>
<dbReference type="PROSITE" id="PS50043">
    <property type="entry name" value="HTH_LUXR_2"/>
    <property type="match status" value="1"/>
</dbReference>
<dbReference type="CDD" id="cd06170">
    <property type="entry name" value="LuxR_C_like"/>
    <property type="match status" value="1"/>
</dbReference>
<dbReference type="Proteomes" id="UP001212326">
    <property type="component" value="Chromosome"/>
</dbReference>
<dbReference type="InterPro" id="IPR036388">
    <property type="entry name" value="WH-like_DNA-bd_sf"/>
</dbReference>
<protein>
    <submittedName>
        <fullName evidence="3">Helix-turn-helix transcriptional regulator</fullName>
    </submittedName>
</protein>
<dbReference type="RefSeq" id="WP_270082747.1">
    <property type="nucleotide sequence ID" value="NZ_CP115300.1"/>
</dbReference>
<evidence type="ECO:0000259" key="2">
    <source>
        <dbReference type="PROSITE" id="PS50043"/>
    </source>
</evidence>
<dbReference type="EMBL" id="CP115300">
    <property type="protein sequence ID" value="WBO65125.1"/>
    <property type="molecule type" value="Genomic_DNA"/>
</dbReference>
<evidence type="ECO:0000313" key="4">
    <source>
        <dbReference type="Proteomes" id="UP001212326"/>
    </source>
</evidence>
<keyword evidence="4" id="KW-1185">Reference proteome</keyword>
<dbReference type="Gene3D" id="1.10.10.10">
    <property type="entry name" value="Winged helix-like DNA-binding domain superfamily/Winged helix DNA-binding domain"/>
    <property type="match status" value="1"/>
</dbReference>
<reference evidence="3 4" key="1">
    <citation type="submission" date="2022-12" db="EMBL/GenBank/DDBJ databases">
        <authorList>
            <person name="Mo P."/>
        </authorList>
    </citation>
    <scope>NUCLEOTIDE SEQUENCE [LARGE SCALE GENOMIC DNA]</scope>
    <source>
        <strain evidence="3 4">HUAS 2-6</strain>
    </source>
</reference>
<dbReference type="InterPro" id="IPR051797">
    <property type="entry name" value="TrmB-like"/>
</dbReference>
<dbReference type="PANTHER" id="PTHR34293">
    <property type="entry name" value="HTH-TYPE TRANSCRIPTIONAL REGULATOR TRMBL2"/>
    <property type="match status" value="1"/>
</dbReference>
<dbReference type="InterPro" id="IPR000792">
    <property type="entry name" value="Tscrpt_reg_LuxR_C"/>
</dbReference>
<dbReference type="PANTHER" id="PTHR34293:SF1">
    <property type="entry name" value="HTH-TYPE TRANSCRIPTIONAL REGULATOR TRMBL2"/>
    <property type="match status" value="1"/>
</dbReference>
<proteinExistence type="predicted"/>
<name>A0ABY7P6E7_9ACTN</name>
<accession>A0ABY7P6E7</accession>
<sequence length="361" mass="39482">MNTPDSNAVRTYRQLITEGDLSHPNVLALLGSDRETAVATLDQLRDVGLVTYAETDPDFVTAVSADVAEEKAFGRLLESLDRVVRDVTRTQSELRSLRVFNEALSADCKSGQIVAIADPDAVNTRIAEAAGACKFEVLVVQPGGPRPRAILEQAYPRDSAMLKRGVSMRAIYQHSARFCGNTQKHAESLTAIGAEVRTLDCLSRRLMVFDRHTAFIAGGSEEAGAIMIKYPAVVAFLVDVFEAIWSLAQPMTSSYRTRIEGSVVSDIQNSIMKLMMTEEKDGAIARRLAISERTCRSHISKIMQRLGARNRTHLGYLIAQEEAAGRGREMYPEPAVDRGWGAQHGHRRPAGGLPSDTAQVA</sequence>
<feature type="domain" description="HTH luxR-type" evidence="2">
    <location>
        <begin position="257"/>
        <end position="322"/>
    </location>
</feature>
<dbReference type="SUPFAM" id="SSF46894">
    <property type="entry name" value="C-terminal effector domain of the bipartite response regulators"/>
    <property type="match status" value="1"/>
</dbReference>
<evidence type="ECO:0000256" key="1">
    <source>
        <dbReference type="SAM" id="MobiDB-lite"/>
    </source>
</evidence>
<dbReference type="SUPFAM" id="SSF56024">
    <property type="entry name" value="Phospholipase D/nuclease"/>
    <property type="match status" value="1"/>
</dbReference>
<dbReference type="SMART" id="SM00421">
    <property type="entry name" value="HTH_LUXR"/>
    <property type="match status" value="1"/>
</dbReference>
<feature type="region of interest" description="Disordered" evidence="1">
    <location>
        <begin position="331"/>
        <end position="361"/>
    </location>
</feature>
<gene>
    <name evidence="3" type="ORF">O1G22_20950</name>
</gene>
<organism evidence="3 4">
    <name type="scientific">Streptomyces camelliae</name>
    <dbReference type="NCBI Taxonomy" id="3004093"/>
    <lineage>
        <taxon>Bacteria</taxon>
        <taxon>Bacillati</taxon>
        <taxon>Actinomycetota</taxon>
        <taxon>Actinomycetes</taxon>
        <taxon>Kitasatosporales</taxon>
        <taxon>Streptomycetaceae</taxon>
        <taxon>Streptomyces</taxon>
    </lineage>
</organism>